<accession>A0A8X6RTT3</accession>
<comment type="caution">
    <text evidence="1">The sequence shown here is derived from an EMBL/GenBank/DDBJ whole genome shotgun (WGS) entry which is preliminary data.</text>
</comment>
<gene>
    <name evidence="1" type="primary">tc1a_266</name>
    <name evidence="1" type="ORF">TNCV_3046241</name>
</gene>
<organism evidence="1 2">
    <name type="scientific">Trichonephila clavipes</name>
    <name type="common">Golden silk orbweaver</name>
    <name type="synonym">Nephila clavipes</name>
    <dbReference type="NCBI Taxonomy" id="2585209"/>
    <lineage>
        <taxon>Eukaryota</taxon>
        <taxon>Metazoa</taxon>
        <taxon>Ecdysozoa</taxon>
        <taxon>Arthropoda</taxon>
        <taxon>Chelicerata</taxon>
        <taxon>Arachnida</taxon>
        <taxon>Araneae</taxon>
        <taxon>Araneomorphae</taxon>
        <taxon>Entelegynae</taxon>
        <taxon>Araneoidea</taxon>
        <taxon>Nephilidae</taxon>
        <taxon>Trichonephila</taxon>
    </lineage>
</organism>
<dbReference type="AlphaFoldDB" id="A0A8X6RTT3"/>
<dbReference type="GO" id="GO:0003676">
    <property type="term" value="F:nucleic acid binding"/>
    <property type="evidence" value="ECO:0007669"/>
    <property type="project" value="InterPro"/>
</dbReference>
<protein>
    <submittedName>
        <fullName evidence="1">Transposable element Tc1 transposase</fullName>
    </submittedName>
</protein>
<keyword evidence="2" id="KW-1185">Reference proteome</keyword>
<name>A0A8X6RTT3_TRICX</name>
<dbReference type="Gene3D" id="3.30.420.10">
    <property type="entry name" value="Ribonuclease H-like superfamily/Ribonuclease H"/>
    <property type="match status" value="1"/>
</dbReference>
<evidence type="ECO:0000313" key="2">
    <source>
        <dbReference type="Proteomes" id="UP000887159"/>
    </source>
</evidence>
<reference evidence="1" key="1">
    <citation type="submission" date="2020-08" db="EMBL/GenBank/DDBJ databases">
        <title>Multicomponent nature underlies the extraordinary mechanical properties of spider dragline silk.</title>
        <authorList>
            <person name="Kono N."/>
            <person name="Nakamura H."/>
            <person name="Mori M."/>
            <person name="Yoshida Y."/>
            <person name="Ohtoshi R."/>
            <person name="Malay A.D."/>
            <person name="Moran D.A.P."/>
            <person name="Tomita M."/>
            <person name="Numata K."/>
            <person name="Arakawa K."/>
        </authorList>
    </citation>
    <scope>NUCLEOTIDE SEQUENCE</scope>
</reference>
<dbReference type="Proteomes" id="UP000887159">
    <property type="component" value="Unassembled WGS sequence"/>
</dbReference>
<dbReference type="InterPro" id="IPR036397">
    <property type="entry name" value="RNaseH_sf"/>
</dbReference>
<evidence type="ECO:0000313" key="1">
    <source>
        <dbReference type="EMBL" id="GFX94992.1"/>
    </source>
</evidence>
<proteinExistence type="predicted"/>
<dbReference type="EMBL" id="BMAU01021182">
    <property type="protein sequence ID" value="GFX94992.1"/>
    <property type="molecule type" value="Genomic_DNA"/>
</dbReference>
<sequence>MHASSSTNLLELTSQRALLDMGIQSYKQDIGGGIMLQKTFSRVTLGPLVLVEDIMNLLESLCMLVDQLHPYMLSVLSTENGIFQQDNVPCEKAILVSEFFEEHKHEFYLMFWTPKSADIYLIKHIVVFTERKKAQKSSYQNISTLCDH</sequence>